<dbReference type="AlphaFoldDB" id="A0A4R2H7V6"/>
<dbReference type="InterPro" id="IPR029063">
    <property type="entry name" value="SAM-dependent_MTases_sf"/>
</dbReference>
<proteinExistence type="predicted"/>
<dbReference type="GO" id="GO:0032259">
    <property type="term" value="P:methylation"/>
    <property type="evidence" value="ECO:0007669"/>
    <property type="project" value="UniProtKB-KW"/>
</dbReference>
<dbReference type="GO" id="GO:0008168">
    <property type="term" value="F:methyltransferase activity"/>
    <property type="evidence" value="ECO:0007669"/>
    <property type="project" value="UniProtKB-KW"/>
</dbReference>
<evidence type="ECO:0000313" key="2">
    <source>
        <dbReference type="EMBL" id="TCO22288.1"/>
    </source>
</evidence>
<name>A0A4R2H7V6_9ACTN</name>
<dbReference type="Pfam" id="PF04672">
    <property type="entry name" value="Methyltransf_19"/>
    <property type="match status" value="1"/>
</dbReference>
<dbReference type="PIRSF" id="PIRSF017393">
    <property type="entry name" value="MTase_SAV2177"/>
    <property type="match status" value="1"/>
</dbReference>
<comment type="caution">
    <text evidence="2">The sequence shown here is derived from an EMBL/GenBank/DDBJ whole genome shotgun (WGS) entry which is preliminary data.</text>
</comment>
<evidence type="ECO:0000313" key="3">
    <source>
        <dbReference type="Proteomes" id="UP000294508"/>
    </source>
</evidence>
<keyword evidence="2" id="KW-0489">Methyltransferase</keyword>
<protein>
    <submittedName>
        <fullName evidence="2">S-adenosyl methyltransferase</fullName>
    </submittedName>
</protein>
<evidence type="ECO:0000256" key="1">
    <source>
        <dbReference type="SAM" id="MobiDB-lite"/>
    </source>
</evidence>
<reference evidence="2 3" key="1">
    <citation type="journal article" date="2015" name="Stand. Genomic Sci.">
        <title>Genomic Encyclopedia of Bacterial and Archaeal Type Strains, Phase III: the genomes of soil and plant-associated and newly described type strains.</title>
        <authorList>
            <person name="Whitman W.B."/>
            <person name="Woyke T."/>
            <person name="Klenk H.P."/>
            <person name="Zhou Y."/>
            <person name="Lilburn T.G."/>
            <person name="Beck B.J."/>
            <person name="De Vos P."/>
            <person name="Vandamme P."/>
            <person name="Eisen J.A."/>
            <person name="Garrity G."/>
            <person name="Hugenholtz P."/>
            <person name="Kyrpides N.C."/>
        </authorList>
    </citation>
    <scope>NUCLEOTIDE SEQUENCE [LARGE SCALE GENOMIC DNA]</scope>
    <source>
        <strain evidence="2 3">VKM Ac-2572</strain>
    </source>
</reference>
<dbReference type="OrthoDB" id="3815449at2"/>
<dbReference type="RefSeq" id="WP_132212399.1">
    <property type="nucleotide sequence ID" value="NZ_SLWN01000010.1"/>
</dbReference>
<keyword evidence="2" id="KW-0808">Transferase</keyword>
<dbReference type="InterPro" id="IPR006764">
    <property type="entry name" value="SAM_dep_MeTrfase_SAV2177_type"/>
</dbReference>
<keyword evidence="3" id="KW-1185">Reference proteome</keyword>
<dbReference type="Proteomes" id="UP000294508">
    <property type="component" value="Unassembled WGS sequence"/>
</dbReference>
<accession>A0A4R2H7V6</accession>
<feature type="region of interest" description="Disordered" evidence="1">
    <location>
        <begin position="1"/>
        <end position="20"/>
    </location>
</feature>
<sequence length="282" mass="30614">MPDDARRSTSYHRAADAARNDVNRPSEARLYDLFLGGKNNFEADRRLYQALVRIAPEAPRLACANRRWLAEAVGLMIRDGGIDQFLDLGSGLPTAENTHEVALRSDPAARVVYVDNDLTAISHGQALLADDEHAYFADADLTDPVAVLRHPVVSGALDLDRPVGIILGLVLHLITDTDQVRRIVADYLDAVPSGSWLAITHPLNPRDGSRLADLSSSLETKLKDAFPDIRFRTADEIGGILTGVDLVEPGLVDLATWWPGREQKPGPGGTALLLLVAVARKP</sequence>
<dbReference type="Gene3D" id="3.40.50.150">
    <property type="entry name" value="Vaccinia Virus protein VP39"/>
    <property type="match status" value="1"/>
</dbReference>
<dbReference type="EMBL" id="SLWN01000010">
    <property type="protein sequence ID" value="TCO22288.1"/>
    <property type="molecule type" value="Genomic_DNA"/>
</dbReference>
<dbReference type="SUPFAM" id="SSF53335">
    <property type="entry name" value="S-adenosyl-L-methionine-dependent methyltransferases"/>
    <property type="match status" value="1"/>
</dbReference>
<gene>
    <name evidence="2" type="ORF">EV652_110274</name>
</gene>
<organism evidence="2 3">
    <name type="scientific">Kribbella steppae</name>
    <dbReference type="NCBI Taxonomy" id="2512223"/>
    <lineage>
        <taxon>Bacteria</taxon>
        <taxon>Bacillati</taxon>
        <taxon>Actinomycetota</taxon>
        <taxon>Actinomycetes</taxon>
        <taxon>Propionibacteriales</taxon>
        <taxon>Kribbellaceae</taxon>
        <taxon>Kribbella</taxon>
    </lineage>
</organism>